<sequence length="274" mass="32121">MSDTYPPHYPAHNFYEPHQPYQQPQPYPQQSYPQEYPPPQWQSPPPQHQNYYGQPPQQPQWNPEQIWAEANGGSQNPHSSSNNLSRGNDFGGIMQGQPGGDGERGLGATVLGGGAGAFLGHELGHSKMATLGGIAVGAIAANAFEHHHKKKKEERRMEHAYDDGYVHGESRGIDDDYDDRSYASRRSRSIDRDDRYDGRRSLDRVERYDSRRSLDRYDDRDYESRRSFEEERDYEYEPPRHHHHHHHRDDYDDDYKSQSYYQQDDYYSRRDSRY</sequence>
<evidence type="ECO:0000313" key="3">
    <source>
        <dbReference type="Proteomes" id="UP001305779"/>
    </source>
</evidence>
<dbReference type="SUPFAM" id="SSF81995">
    <property type="entry name" value="beta-sandwich domain of Sec23/24"/>
    <property type="match status" value="1"/>
</dbReference>
<feature type="region of interest" description="Disordered" evidence="1">
    <location>
        <begin position="147"/>
        <end position="274"/>
    </location>
</feature>
<feature type="compositionally biased region" description="Low complexity" evidence="1">
    <location>
        <begin position="48"/>
        <end position="65"/>
    </location>
</feature>
<feature type="compositionally biased region" description="Polar residues" evidence="1">
    <location>
        <begin position="72"/>
        <end position="86"/>
    </location>
</feature>
<dbReference type="EMBL" id="JAXOVC010000005">
    <property type="protein sequence ID" value="KAK4501721.1"/>
    <property type="molecule type" value="Genomic_DNA"/>
</dbReference>
<dbReference type="PANTHER" id="PTHR37014">
    <property type="entry name" value="EXPRESSION LETHALITY PROTEIN HEL10, PUTATIVE (AFU_ORTHOLOGUE AFUA_1G06580)-RELATED"/>
    <property type="match status" value="1"/>
</dbReference>
<organism evidence="2 3">
    <name type="scientific">Zasmidium cellare</name>
    <name type="common">Wine cellar mold</name>
    <name type="synonym">Racodium cellare</name>
    <dbReference type="NCBI Taxonomy" id="395010"/>
    <lineage>
        <taxon>Eukaryota</taxon>
        <taxon>Fungi</taxon>
        <taxon>Dikarya</taxon>
        <taxon>Ascomycota</taxon>
        <taxon>Pezizomycotina</taxon>
        <taxon>Dothideomycetes</taxon>
        <taxon>Dothideomycetidae</taxon>
        <taxon>Mycosphaerellales</taxon>
        <taxon>Mycosphaerellaceae</taxon>
        <taxon>Zasmidium</taxon>
    </lineage>
</organism>
<proteinExistence type="predicted"/>
<dbReference type="PANTHER" id="PTHR37014:SF10">
    <property type="entry name" value="RICH PROTEIN MS8, PUTATIVE (AFU_ORTHOLOGUE AFUA_7G05650)-RELATED"/>
    <property type="match status" value="1"/>
</dbReference>
<feature type="compositionally biased region" description="Low complexity" evidence="1">
    <location>
        <begin position="16"/>
        <end position="34"/>
    </location>
</feature>
<feature type="compositionally biased region" description="Gly residues" evidence="1">
    <location>
        <begin position="89"/>
        <end position="100"/>
    </location>
</feature>
<feature type="compositionally biased region" description="Basic and acidic residues" evidence="1">
    <location>
        <begin position="154"/>
        <end position="239"/>
    </location>
</feature>
<keyword evidence="3" id="KW-1185">Reference proteome</keyword>
<gene>
    <name evidence="2" type="ORF">PRZ48_007530</name>
</gene>
<evidence type="ECO:0008006" key="4">
    <source>
        <dbReference type="Google" id="ProtNLM"/>
    </source>
</evidence>
<evidence type="ECO:0000313" key="2">
    <source>
        <dbReference type="EMBL" id="KAK4501721.1"/>
    </source>
</evidence>
<dbReference type="Proteomes" id="UP001305779">
    <property type="component" value="Unassembled WGS sequence"/>
</dbReference>
<comment type="caution">
    <text evidence="2">The sequence shown here is derived from an EMBL/GenBank/DDBJ whole genome shotgun (WGS) entry which is preliminary data.</text>
</comment>
<name>A0ABR0EJK8_ZASCE</name>
<protein>
    <recommendedName>
        <fullName evidence="4">Glycine zipper 2TM domain-containing protein</fullName>
    </recommendedName>
</protein>
<reference evidence="2 3" key="1">
    <citation type="journal article" date="2023" name="G3 (Bethesda)">
        <title>A chromosome-level genome assembly of Zasmidium syzygii isolated from banana leaves.</title>
        <authorList>
            <person name="van Westerhoven A.C."/>
            <person name="Mehrabi R."/>
            <person name="Talebi R."/>
            <person name="Steentjes M.B.F."/>
            <person name="Corcolon B."/>
            <person name="Chong P.A."/>
            <person name="Kema G.H.J."/>
            <person name="Seidl M.F."/>
        </authorList>
    </citation>
    <scope>NUCLEOTIDE SEQUENCE [LARGE SCALE GENOMIC DNA]</scope>
    <source>
        <strain evidence="2 3">P124</strain>
    </source>
</reference>
<feature type="compositionally biased region" description="Pro residues" evidence="1">
    <location>
        <begin position="35"/>
        <end position="47"/>
    </location>
</feature>
<accession>A0ABR0EJK8</accession>
<feature type="region of interest" description="Disordered" evidence="1">
    <location>
        <begin position="1"/>
        <end position="119"/>
    </location>
</feature>
<evidence type="ECO:0000256" key="1">
    <source>
        <dbReference type="SAM" id="MobiDB-lite"/>
    </source>
</evidence>